<evidence type="ECO:0000313" key="3">
    <source>
        <dbReference type="Proteomes" id="UP000663191"/>
    </source>
</evidence>
<dbReference type="AlphaFoldDB" id="A0A8A2U8J1"/>
<accession>A0A8A2U8J1</accession>
<name>A0A8A2U8J1_9EURY</name>
<dbReference type="RefSeq" id="WP_207270187.1">
    <property type="nucleotide sequence ID" value="NZ_CP071463.1"/>
</dbReference>
<feature type="region of interest" description="Disordered" evidence="1">
    <location>
        <begin position="58"/>
        <end position="87"/>
    </location>
</feature>
<feature type="compositionally biased region" description="Basic and acidic residues" evidence="1">
    <location>
        <begin position="77"/>
        <end position="87"/>
    </location>
</feature>
<dbReference type="GeneID" id="63185334"/>
<dbReference type="OrthoDB" id="350301at2157"/>
<dbReference type="Proteomes" id="UP000663191">
    <property type="component" value="Chromosome"/>
</dbReference>
<proteinExistence type="predicted"/>
<protein>
    <submittedName>
        <fullName evidence="2">Uncharacterized protein</fullName>
    </submittedName>
</protein>
<dbReference type="EMBL" id="CP071463">
    <property type="protein sequence ID" value="QSW84984.1"/>
    <property type="molecule type" value="Genomic_DNA"/>
</dbReference>
<evidence type="ECO:0000256" key="1">
    <source>
        <dbReference type="SAM" id="MobiDB-lite"/>
    </source>
</evidence>
<gene>
    <name evidence="2" type="ORF">J0X27_16280</name>
</gene>
<keyword evidence="3" id="KW-1185">Reference proteome</keyword>
<reference evidence="2 3" key="1">
    <citation type="journal article" date="2006" name="Int. J. Syst. Evol. Microbiol.">
        <title>Haloterrigena longa sp. nov. and Haloterrigena limicola sp. nov., extremely halophilic archaea isolated from a salt lake.</title>
        <authorList>
            <person name="Cui H.L."/>
            <person name="Tohty D."/>
            <person name="Zhou P.J."/>
            <person name="Liu S.J."/>
        </authorList>
    </citation>
    <scope>NUCLEOTIDE SEQUENCE [LARGE SCALE GENOMIC DNA]</scope>
    <source>
        <strain evidence="2 3">ABH32</strain>
    </source>
</reference>
<organism evidence="2 3">
    <name type="scientific">Natrinema longum</name>
    <dbReference type="NCBI Taxonomy" id="370324"/>
    <lineage>
        <taxon>Archaea</taxon>
        <taxon>Methanobacteriati</taxon>
        <taxon>Methanobacteriota</taxon>
        <taxon>Stenosarchaea group</taxon>
        <taxon>Halobacteria</taxon>
        <taxon>Halobacteriales</taxon>
        <taxon>Natrialbaceae</taxon>
        <taxon>Natrinema</taxon>
    </lineage>
</organism>
<dbReference type="KEGG" id="hlo:J0X27_16280"/>
<sequence>MSNTGDQNYYMKFTNIEDGIARFTLYKNNKAIRGFNERIENVPDEYDIGDYFSTQINSEGPDETDFDPENLNFDPELTEKKRKENEEVIDEFKRLQSSAEKELEE</sequence>
<evidence type="ECO:0000313" key="2">
    <source>
        <dbReference type="EMBL" id="QSW84984.1"/>
    </source>
</evidence>